<accession>A0ABC9HHS1</accession>
<comment type="caution">
    <text evidence="1">The sequence shown here is derived from an EMBL/GenBank/DDBJ whole genome shotgun (WGS) entry which is preliminary data.</text>
</comment>
<dbReference type="EMBL" id="CANUEZ050000201">
    <property type="protein sequence ID" value="CAM0512232.1"/>
    <property type="molecule type" value="Genomic_DNA"/>
</dbReference>
<dbReference type="AlphaFoldDB" id="A0ABC9HHS1"/>
<proteinExistence type="predicted"/>
<gene>
    <name evidence="1" type="ORF">FHB240107_LOCUS6571</name>
</gene>
<evidence type="ECO:0000313" key="2">
    <source>
        <dbReference type="Proteomes" id="UP001189180"/>
    </source>
</evidence>
<dbReference type="Proteomes" id="UP001189180">
    <property type="component" value="Unassembled WGS sequence"/>
</dbReference>
<keyword evidence="2" id="KW-1185">Reference proteome</keyword>
<reference evidence="1 2" key="1">
    <citation type="submission" date="2024-08" db="EMBL/GenBank/DDBJ databases">
        <authorList>
            <person name="Paterson S."/>
        </authorList>
    </citation>
    <scope>NUCLEOTIDE SEQUENCE [LARGE SCALE GENOMIC DNA]</scope>
</reference>
<protein>
    <submittedName>
        <fullName evidence="1">Uncharacterized protein</fullName>
    </submittedName>
</protein>
<organism evidence="1 2">
    <name type="scientific">Fasciola hepatica</name>
    <name type="common">Liver fluke</name>
    <dbReference type="NCBI Taxonomy" id="6192"/>
    <lineage>
        <taxon>Eukaryota</taxon>
        <taxon>Metazoa</taxon>
        <taxon>Spiralia</taxon>
        <taxon>Lophotrochozoa</taxon>
        <taxon>Platyhelminthes</taxon>
        <taxon>Trematoda</taxon>
        <taxon>Digenea</taxon>
        <taxon>Plagiorchiida</taxon>
        <taxon>Echinostomata</taxon>
        <taxon>Echinostomatoidea</taxon>
        <taxon>Fasciolidae</taxon>
        <taxon>Fasciola</taxon>
    </lineage>
</organism>
<evidence type="ECO:0000313" key="1">
    <source>
        <dbReference type="EMBL" id="CAM0512232.1"/>
    </source>
</evidence>
<name>A0ABC9HHS1_FASHE</name>
<sequence length="117" mass="13514">MGYDTSKEEKDLRGCLTETVITMMERSMQYDSDQVPWIMGSMQSSARPPNEATFGYHAKVAAKFECEEHKREAQFLNLYEDYPVGFWSKHVLVNVGLDGNKSIKHFTRTSKREENVV</sequence>